<name>A0ACC2UID8_9FUNG</name>
<accession>A0ACC2UID8</accession>
<organism evidence="1 2">
    <name type="scientific">Entomophthora muscae</name>
    <dbReference type="NCBI Taxonomy" id="34485"/>
    <lineage>
        <taxon>Eukaryota</taxon>
        <taxon>Fungi</taxon>
        <taxon>Fungi incertae sedis</taxon>
        <taxon>Zoopagomycota</taxon>
        <taxon>Entomophthoromycotina</taxon>
        <taxon>Entomophthoromycetes</taxon>
        <taxon>Entomophthorales</taxon>
        <taxon>Entomophthoraceae</taxon>
        <taxon>Entomophthora</taxon>
    </lineage>
</organism>
<reference evidence="1" key="1">
    <citation type="submission" date="2022-04" db="EMBL/GenBank/DDBJ databases">
        <title>Genome of the entomopathogenic fungus Entomophthora muscae.</title>
        <authorList>
            <person name="Elya C."/>
            <person name="Lovett B.R."/>
            <person name="Lee E."/>
            <person name="Macias A.M."/>
            <person name="Hajek A.E."/>
            <person name="De Bivort B.L."/>
            <person name="Kasson M.T."/>
            <person name="De Fine Licht H.H."/>
            <person name="Stajich J.E."/>
        </authorList>
    </citation>
    <scope>NUCLEOTIDE SEQUENCE</scope>
    <source>
        <strain evidence="1">Berkeley</strain>
    </source>
</reference>
<keyword evidence="2" id="KW-1185">Reference proteome</keyword>
<evidence type="ECO:0000313" key="2">
    <source>
        <dbReference type="Proteomes" id="UP001165960"/>
    </source>
</evidence>
<comment type="caution">
    <text evidence="1">The sequence shown here is derived from an EMBL/GenBank/DDBJ whole genome shotgun (WGS) entry which is preliminary data.</text>
</comment>
<dbReference type="Proteomes" id="UP001165960">
    <property type="component" value="Unassembled WGS sequence"/>
</dbReference>
<evidence type="ECO:0000313" key="1">
    <source>
        <dbReference type="EMBL" id="KAJ9086517.1"/>
    </source>
</evidence>
<gene>
    <name evidence="1" type="ORF">DSO57_1003446</name>
</gene>
<dbReference type="EMBL" id="QTSX02000718">
    <property type="protein sequence ID" value="KAJ9086517.1"/>
    <property type="molecule type" value="Genomic_DNA"/>
</dbReference>
<sequence>MNASECAQLAATGVMQTQISKDFNCRGEVAKRVTISQHAPIQSDPTQLGLVPCFPRVASFALEKT</sequence>
<protein>
    <submittedName>
        <fullName evidence="1">Uncharacterized protein</fullName>
    </submittedName>
</protein>
<proteinExistence type="predicted"/>